<dbReference type="EMBL" id="UINC01049988">
    <property type="protein sequence ID" value="SVB62420.1"/>
    <property type="molecule type" value="Genomic_DNA"/>
</dbReference>
<dbReference type="PANTHER" id="PTHR46018:SF2">
    <property type="entry name" value="ZINC PHOSPHODIESTERASE ELAC PROTEIN 1"/>
    <property type="match status" value="1"/>
</dbReference>
<dbReference type="InterPro" id="IPR036866">
    <property type="entry name" value="RibonucZ/Hydroxyglut_hydro"/>
</dbReference>
<dbReference type="CDD" id="cd07719">
    <property type="entry name" value="arylsulfatase_AtsA-like_MBL-fold"/>
    <property type="match status" value="1"/>
</dbReference>
<keyword evidence="1" id="KW-0378">Hydrolase</keyword>
<dbReference type="PANTHER" id="PTHR46018">
    <property type="entry name" value="ZINC PHOSPHODIESTERASE ELAC PROTEIN 1"/>
    <property type="match status" value="1"/>
</dbReference>
<feature type="domain" description="Metallo-beta-lactamase" evidence="2">
    <location>
        <begin position="71"/>
        <end position="281"/>
    </location>
</feature>
<dbReference type="InterPro" id="IPR044094">
    <property type="entry name" value="AtsA-like_MBL-fold"/>
</dbReference>
<dbReference type="SMART" id="SM00849">
    <property type="entry name" value="Lactamase_B"/>
    <property type="match status" value="1"/>
</dbReference>
<dbReference type="SUPFAM" id="SSF56281">
    <property type="entry name" value="Metallo-hydrolase/oxidoreductase"/>
    <property type="match status" value="1"/>
</dbReference>
<dbReference type="AlphaFoldDB" id="A0A382FHG7"/>
<reference evidence="3" key="1">
    <citation type="submission" date="2018-05" db="EMBL/GenBank/DDBJ databases">
        <authorList>
            <person name="Lanie J.A."/>
            <person name="Ng W.-L."/>
            <person name="Kazmierczak K.M."/>
            <person name="Andrzejewski T.M."/>
            <person name="Davidsen T.M."/>
            <person name="Wayne K.J."/>
            <person name="Tettelin H."/>
            <person name="Glass J.I."/>
            <person name="Rusch D."/>
            <person name="Podicherti R."/>
            <person name="Tsui H.-C.T."/>
            <person name="Winkler M.E."/>
        </authorList>
    </citation>
    <scope>NUCLEOTIDE SEQUENCE</scope>
</reference>
<evidence type="ECO:0000256" key="1">
    <source>
        <dbReference type="ARBA" id="ARBA00022801"/>
    </source>
</evidence>
<dbReference type="InterPro" id="IPR001279">
    <property type="entry name" value="Metallo-B-lactamas"/>
</dbReference>
<dbReference type="GO" id="GO:0042781">
    <property type="term" value="F:3'-tRNA processing endoribonuclease activity"/>
    <property type="evidence" value="ECO:0007669"/>
    <property type="project" value="TreeGrafter"/>
</dbReference>
<gene>
    <name evidence="3" type="ORF">METZ01_LOCUS215274</name>
</gene>
<proteinExistence type="predicted"/>
<accession>A0A382FHG7</accession>
<dbReference type="Pfam" id="PF12706">
    <property type="entry name" value="Lactamase_B_2"/>
    <property type="match status" value="1"/>
</dbReference>
<name>A0A382FHG7_9ZZZZ</name>
<sequence length="349" mass="37193">MRKVLLILGVGSALLAATALVVTQTSSGQNVLLKRLIAARLLDAPLVWEDPDVLRVFVCGSASPLGVSDRAQSCIVVAAGSTFFIVDTGAGSTRNLLRAQVPMQSLTGVLFTHFHSDHISALGDTNLASWVAGRTTPLNVYGPRGVVRVVDGFNEAYALDRTYRTMHHGSELLPPEIGAMQPQLIVSGKVVEVGEFKITPFSVDHGPVEPAVGYRFDYRGRSVVISGDTNAVQSTAVASRDADLLLHDALSRPLVDAMKDAVTSVGNVRMAQVIDDILDYHADTDSLIEVAREAGVTMLALYHLVPAPANTIVKSIFGRGLPADVRIVDDGTVFNLAANTDAIEVVQIF</sequence>
<evidence type="ECO:0000259" key="2">
    <source>
        <dbReference type="SMART" id="SM00849"/>
    </source>
</evidence>
<dbReference type="Gene3D" id="3.60.15.10">
    <property type="entry name" value="Ribonuclease Z/Hydroxyacylglutathione hydrolase-like"/>
    <property type="match status" value="1"/>
</dbReference>
<organism evidence="3">
    <name type="scientific">marine metagenome</name>
    <dbReference type="NCBI Taxonomy" id="408172"/>
    <lineage>
        <taxon>unclassified sequences</taxon>
        <taxon>metagenomes</taxon>
        <taxon>ecological metagenomes</taxon>
    </lineage>
</organism>
<protein>
    <recommendedName>
        <fullName evidence="2">Metallo-beta-lactamase domain-containing protein</fullName>
    </recommendedName>
</protein>
<evidence type="ECO:0000313" key="3">
    <source>
        <dbReference type="EMBL" id="SVB62420.1"/>
    </source>
</evidence>